<accession>Q21SS2</accession>
<gene>
    <name evidence="3" type="ordered locus">Rfer_3474</name>
</gene>
<dbReference type="KEGG" id="rfr:Rfer_3474"/>
<evidence type="ECO:0000256" key="1">
    <source>
        <dbReference type="SAM" id="MobiDB-lite"/>
    </source>
</evidence>
<dbReference type="AlphaFoldDB" id="Q21SS2"/>
<dbReference type="GO" id="GO:0005576">
    <property type="term" value="C:extracellular region"/>
    <property type="evidence" value="ECO:0007669"/>
    <property type="project" value="InterPro"/>
</dbReference>
<feature type="region of interest" description="Disordered" evidence="1">
    <location>
        <begin position="19"/>
        <end position="83"/>
    </location>
</feature>
<evidence type="ECO:0000313" key="3">
    <source>
        <dbReference type="EMBL" id="ABD71181.1"/>
    </source>
</evidence>
<dbReference type="PROSITE" id="PS51257">
    <property type="entry name" value="PROKAR_LIPOPROTEIN"/>
    <property type="match status" value="1"/>
</dbReference>
<dbReference type="Proteomes" id="UP000008332">
    <property type="component" value="Chromosome"/>
</dbReference>
<feature type="chain" id="PRO_5013017271" description="Lipoprotein" evidence="2">
    <location>
        <begin position="16"/>
        <end position="249"/>
    </location>
</feature>
<dbReference type="EMBL" id="CP000267">
    <property type="protein sequence ID" value="ABD71181.1"/>
    <property type="molecule type" value="Genomic_DNA"/>
</dbReference>
<organism evidence="3 4">
    <name type="scientific">Albidiferax ferrireducens (strain ATCC BAA-621 / DSM 15236 / T118)</name>
    <name type="common">Rhodoferax ferrireducens</name>
    <dbReference type="NCBI Taxonomy" id="338969"/>
    <lineage>
        <taxon>Bacteria</taxon>
        <taxon>Pseudomonadati</taxon>
        <taxon>Pseudomonadota</taxon>
        <taxon>Betaproteobacteria</taxon>
        <taxon>Burkholderiales</taxon>
        <taxon>Comamonadaceae</taxon>
        <taxon>Rhodoferax</taxon>
    </lineage>
</organism>
<evidence type="ECO:0008006" key="5">
    <source>
        <dbReference type="Google" id="ProtNLM"/>
    </source>
</evidence>
<dbReference type="HOGENOM" id="CLU_1115090_0_0_4"/>
<sequence>MKFLAVVLSSSILVACGGGGSGGPASSTAGPSTDGSSTTGSSTTGSSTTGSSTTGSSTSGSSTSGSSTSGSSPPAVSPASPELAKYEGAWQENCVDHLRFTKTFIATGSSTFSVATKEEYFDNADCTGAVVATGSYGVPDENVQYAPALAASVTLPTGENITADVNPATSVYAVATFSITGSGVKSTELIGTTLYARIEYTGGYVTPPHPALNGQTTQGALLLRNDELLALVPIVGFTNSFKVLHRYAR</sequence>
<name>Q21SS2_ALBFT</name>
<dbReference type="InterPro" id="IPR003842">
    <property type="entry name" value="Vacuolating_cytotoxin"/>
</dbReference>
<evidence type="ECO:0000313" key="4">
    <source>
        <dbReference type="Proteomes" id="UP000008332"/>
    </source>
</evidence>
<feature type="signal peptide" evidence="2">
    <location>
        <begin position="1"/>
        <end position="15"/>
    </location>
</feature>
<keyword evidence="4" id="KW-1185">Reference proteome</keyword>
<evidence type="ECO:0000256" key="2">
    <source>
        <dbReference type="SAM" id="SignalP"/>
    </source>
</evidence>
<dbReference type="Pfam" id="PF02691">
    <property type="entry name" value="VacA"/>
    <property type="match status" value="1"/>
</dbReference>
<protein>
    <recommendedName>
        <fullName evidence="5">Lipoprotein</fullName>
    </recommendedName>
</protein>
<feature type="compositionally biased region" description="Low complexity" evidence="1">
    <location>
        <begin position="24"/>
        <end position="80"/>
    </location>
</feature>
<proteinExistence type="predicted"/>
<keyword evidence="2" id="KW-0732">Signal</keyword>
<reference evidence="4" key="1">
    <citation type="submission" date="2006-02" db="EMBL/GenBank/DDBJ databases">
        <title>Complete sequence of chromosome of Rhodoferax ferrireducens DSM 15236.</title>
        <authorList>
            <person name="Copeland A."/>
            <person name="Lucas S."/>
            <person name="Lapidus A."/>
            <person name="Barry K."/>
            <person name="Detter J.C."/>
            <person name="Glavina del Rio T."/>
            <person name="Hammon N."/>
            <person name="Israni S."/>
            <person name="Pitluck S."/>
            <person name="Brettin T."/>
            <person name="Bruce D."/>
            <person name="Han C."/>
            <person name="Tapia R."/>
            <person name="Gilna P."/>
            <person name="Kiss H."/>
            <person name="Schmutz J."/>
            <person name="Larimer F."/>
            <person name="Land M."/>
            <person name="Kyrpides N."/>
            <person name="Ivanova N."/>
            <person name="Richardson P."/>
        </authorList>
    </citation>
    <scope>NUCLEOTIDE SEQUENCE [LARGE SCALE GENOMIC DNA]</scope>
    <source>
        <strain evidence="4">ATCC BAA-621 / DSM 15236 / T118</strain>
    </source>
</reference>